<evidence type="ECO:0000256" key="1">
    <source>
        <dbReference type="SAM" id="Phobius"/>
    </source>
</evidence>
<proteinExistence type="predicted"/>
<gene>
    <name evidence="2" type="ORF">AMAG_20546</name>
</gene>
<keyword evidence="1" id="KW-1133">Transmembrane helix</keyword>
<reference evidence="3" key="2">
    <citation type="submission" date="2009-11" db="EMBL/GenBank/DDBJ databases">
        <title>The Genome Sequence of Allomyces macrogynus strain ATCC 38327.</title>
        <authorList>
            <consortium name="The Broad Institute Genome Sequencing Platform"/>
            <person name="Russ C."/>
            <person name="Cuomo C."/>
            <person name="Shea T."/>
            <person name="Young S.K."/>
            <person name="Zeng Q."/>
            <person name="Koehrsen M."/>
            <person name="Haas B."/>
            <person name="Borodovsky M."/>
            <person name="Guigo R."/>
            <person name="Alvarado L."/>
            <person name="Berlin A."/>
            <person name="Borenstein D."/>
            <person name="Chen Z."/>
            <person name="Engels R."/>
            <person name="Freedman E."/>
            <person name="Gellesch M."/>
            <person name="Goldberg J."/>
            <person name="Griggs A."/>
            <person name="Gujja S."/>
            <person name="Heiman D."/>
            <person name="Hepburn T."/>
            <person name="Howarth C."/>
            <person name="Jen D."/>
            <person name="Larson L."/>
            <person name="Lewis B."/>
            <person name="Mehta T."/>
            <person name="Park D."/>
            <person name="Pearson M."/>
            <person name="Roberts A."/>
            <person name="Saif S."/>
            <person name="Shenoy N."/>
            <person name="Sisk P."/>
            <person name="Stolte C."/>
            <person name="Sykes S."/>
            <person name="Walk T."/>
            <person name="White J."/>
            <person name="Yandava C."/>
            <person name="Burger G."/>
            <person name="Gray M.W."/>
            <person name="Holland P.W.H."/>
            <person name="King N."/>
            <person name="Lang F.B.F."/>
            <person name="Roger A.J."/>
            <person name="Ruiz-Trillo I."/>
            <person name="Lander E."/>
            <person name="Nusbaum C."/>
        </authorList>
    </citation>
    <scope>NUCLEOTIDE SEQUENCE [LARGE SCALE GENOMIC DNA]</scope>
    <source>
        <strain evidence="3">ATCC 38327</strain>
    </source>
</reference>
<keyword evidence="1" id="KW-0472">Membrane</keyword>
<feature type="transmembrane region" description="Helical" evidence="1">
    <location>
        <begin position="81"/>
        <end position="105"/>
    </location>
</feature>
<organism evidence="2 3">
    <name type="scientific">Allomyces macrogynus (strain ATCC 38327)</name>
    <name type="common">Allomyces javanicus var. macrogynus</name>
    <dbReference type="NCBI Taxonomy" id="578462"/>
    <lineage>
        <taxon>Eukaryota</taxon>
        <taxon>Fungi</taxon>
        <taxon>Fungi incertae sedis</taxon>
        <taxon>Blastocladiomycota</taxon>
        <taxon>Blastocladiomycetes</taxon>
        <taxon>Blastocladiales</taxon>
        <taxon>Blastocladiaceae</taxon>
        <taxon>Allomyces</taxon>
    </lineage>
</organism>
<dbReference type="AlphaFoldDB" id="A0A0L0TC62"/>
<keyword evidence="1" id="KW-0812">Transmembrane</keyword>
<protein>
    <submittedName>
        <fullName evidence="2">Uncharacterized protein</fullName>
    </submittedName>
</protein>
<dbReference type="EMBL" id="GG745377">
    <property type="protein sequence ID" value="KNE72134.1"/>
    <property type="molecule type" value="Genomic_DNA"/>
</dbReference>
<keyword evidence="3" id="KW-1185">Reference proteome</keyword>
<reference evidence="2 3" key="1">
    <citation type="submission" date="2009-11" db="EMBL/GenBank/DDBJ databases">
        <title>Annotation of Allomyces macrogynus ATCC 38327.</title>
        <authorList>
            <consortium name="The Broad Institute Genome Sequencing Platform"/>
            <person name="Russ C."/>
            <person name="Cuomo C."/>
            <person name="Burger G."/>
            <person name="Gray M.W."/>
            <person name="Holland P.W.H."/>
            <person name="King N."/>
            <person name="Lang F.B.F."/>
            <person name="Roger A.J."/>
            <person name="Ruiz-Trillo I."/>
            <person name="Young S.K."/>
            <person name="Zeng Q."/>
            <person name="Gargeya S."/>
            <person name="Fitzgerald M."/>
            <person name="Haas B."/>
            <person name="Abouelleil A."/>
            <person name="Alvarado L."/>
            <person name="Arachchi H.M."/>
            <person name="Berlin A."/>
            <person name="Chapman S.B."/>
            <person name="Gearin G."/>
            <person name="Goldberg J."/>
            <person name="Griggs A."/>
            <person name="Gujja S."/>
            <person name="Hansen M."/>
            <person name="Heiman D."/>
            <person name="Howarth C."/>
            <person name="Larimer J."/>
            <person name="Lui A."/>
            <person name="MacDonald P.J.P."/>
            <person name="McCowen C."/>
            <person name="Montmayeur A."/>
            <person name="Murphy C."/>
            <person name="Neiman D."/>
            <person name="Pearson M."/>
            <person name="Priest M."/>
            <person name="Roberts A."/>
            <person name="Saif S."/>
            <person name="Shea T."/>
            <person name="Sisk P."/>
            <person name="Stolte C."/>
            <person name="Sykes S."/>
            <person name="Wortman J."/>
            <person name="Nusbaum C."/>
            <person name="Birren B."/>
        </authorList>
    </citation>
    <scope>NUCLEOTIDE SEQUENCE [LARGE SCALE GENOMIC DNA]</scope>
    <source>
        <strain evidence="2 3">ATCC 38327</strain>
    </source>
</reference>
<name>A0A0L0TC62_ALLM3</name>
<sequence length="131" mass="15213">MRGDMWPADNSSDSTPMMMVNQARPTYMLLRSAHGNPRRLFRLVCDQYPYDLADGKRWSGGAPTPQWIRAVMTCCLSSLEWFSSSVCLFVPLSSFFFIWFSLFFFRHLDVAFTLSLPWFAPFVSFRRSAEV</sequence>
<evidence type="ECO:0000313" key="2">
    <source>
        <dbReference type="EMBL" id="KNE72134.1"/>
    </source>
</evidence>
<dbReference type="VEuPathDB" id="FungiDB:AMAG_20546"/>
<accession>A0A0L0TC62</accession>
<evidence type="ECO:0000313" key="3">
    <source>
        <dbReference type="Proteomes" id="UP000054350"/>
    </source>
</evidence>
<dbReference type="Proteomes" id="UP000054350">
    <property type="component" value="Unassembled WGS sequence"/>
</dbReference>